<name>A0A2V0NY72_9CHLO</name>
<dbReference type="InterPro" id="IPR021135">
    <property type="entry name" value="PEP_COase"/>
</dbReference>
<comment type="similarity">
    <text evidence="2">Belongs to the PEPCase type 1 family.</text>
</comment>
<comment type="caution">
    <text evidence="11">The sequence shown here is derived from an EMBL/GenBank/DDBJ whole genome shotgun (WGS) entry which is preliminary data.</text>
</comment>
<dbReference type="Pfam" id="PF00311">
    <property type="entry name" value="PEPcase"/>
    <property type="match status" value="2"/>
</dbReference>
<protein>
    <recommendedName>
        <fullName evidence="3">phosphoenolpyruvate carboxylase</fullName>
        <ecNumber evidence="3">4.1.1.31</ecNumber>
    </recommendedName>
</protein>
<dbReference type="PROSITE" id="PS00781">
    <property type="entry name" value="PEPCASE_1"/>
    <property type="match status" value="1"/>
</dbReference>
<evidence type="ECO:0000256" key="3">
    <source>
        <dbReference type="ARBA" id="ARBA00012305"/>
    </source>
</evidence>
<dbReference type="InterPro" id="IPR018129">
    <property type="entry name" value="PEP_COase_Lys_AS"/>
</dbReference>
<comment type="cofactor">
    <cofactor evidence="1">
        <name>Mg(2+)</name>
        <dbReference type="ChEBI" id="CHEBI:18420"/>
    </cofactor>
</comment>
<dbReference type="InterPro" id="IPR022805">
    <property type="entry name" value="PEP_COase_bac/pln-type"/>
</dbReference>
<dbReference type="STRING" id="307507.A0A2V0NY72"/>
<dbReference type="InterPro" id="IPR015813">
    <property type="entry name" value="Pyrv/PenolPyrv_kinase-like_dom"/>
</dbReference>
<feature type="compositionally biased region" description="Low complexity" evidence="10">
    <location>
        <begin position="399"/>
        <end position="409"/>
    </location>
</feature>
<comment type="catalytic activity">
    <reaction evidence="7">
        <text>oxaloacetate + phosphate = phosphoenolpyruvate + hydrogencarbonate</text>
        <dbReference type="Rhea" id="RHEA:28370"/>
        <dbReference type="ChEBI" id="CHEBI:16452"/>
        <dbReference type="ChEBI" id="CHEBI:17544"/>
        <dbReference type="ChEBI" id="CHEBI:43474"/>
        <dbReference type="ChEBI" id="CHEBI:58702"/>
        <dbReference type="EC" id="4.1.1.31"/>
    </reaction>
</comment>
<feature type="active site" evidence="8">
    <location>
        <position position="148"/>
    </location>
</feature>
<evidence type="ECO:0000256" key="4">
    <source>
        <dbReference type="ARBA" id="ARBA00022842"/>
    </source>
</evidence>
<dbReference type="GO" id="GO:0015977">
    <property type="term" value="P:carbon fixation"/>
    <property type="evidence" value="ECO:0007669"/>
    <property type="project" value="UniProtKB-KW"/>
</dbReference>
<evidence type="ECO:0000256" key="6">
    <source>
        <dbReference type="ARBA" id="ARBA00023300"/>
    </source>
</evidence>
<dbReference type="Proteomes" id="UP000247498">
    <property type="component" value="Unassembled WGS sequence"/>
</dbReference>
<dbReference type="InterPro" id="IPR033129">
    <property type="entry name" value="PEPCASE_His_AS"/>
</dbReference>
<dbReference type="HAMAP" id="MF_00595">
    <property type="entry name" value="PEPcase_type1"/>
    <property type="match status" value="1"/>
</dbReference>
<evidence type="ECO:0000256" key="1">
    <source>
        <dbReference type="ARBA" id="ARBA00001946"/>
    </source>
</evidence>
<dbReference type="InParanoid" id="A0A2V0NY72"/>
<dbReference type="GO" id="GO:0008964">
    <property type="term" value="F:phosphoenolpyruvate carboxylase activity"/>
    <property type="evidence" value="ECO:0007669"/>
    <property type="project" value="UniProtKB-EC"/>
</dbReference>
<proteinExistence type="inferred from homology"/>
<dbReference type="AlphaFoldDB" id="A0A2V0NY72"/>
<dbReference type="EMBL" id="BDRX01000033">
    <property type="protein sequence ID" value="GBF92588.1"/>
    <property type="molecule type" value="Genomic_DNA"/>
</dbReference>
<evidence type="ECO:0000256" key="9">
    <source>
        <dbReference type="PROSITE-ProRule" id="PRU10112"/>
    </source>
</evidence>
<dbReference type="OrthoDB" id="1365747at2759"/>
<evidence type="ECO:0000256" key="2">
    <source>
        <dbReference type="ARBA" id="ARBA00008346"/>
    </source>
</evidence>
<reference evidence="11 12" key="1">
    <citation type="journal article" date="2018" name="Sci. Rep.">
        <title>Raphidocelis subcapitata (=Pseudokirchneriella subcapitata) provides an insight into genome evolution and environmental adaptations in the Sphaeropleales.</title>
        <authorList>
            <person name="Suzuki S."/>
            <person name="Yamaguchi H."/>
            <person name="Nakajima N."/>
            <person name="Kawachi M."/>
        </authorList>
    </citation>
    <scope>NUCLEOTIDE SEQUENCE [LARGE SCALE GENOMIC DNA]</scope>
    <source>
        <strain evidence="11 12">NIES-35</strain>
    </source>
</reference>
<accession>A0A2V0NY72</accession>
<evidence type="ECO:0000256" key="10">
    <source>
        <dbReference type="SAM" id="MobiDB-lite"/>
    </source>
</evidence>
<dbReference type="PANTHER" id="PTHR30523:SF6">
    <property type="entry name" value="PHOSPHOENOLPYRUVATE CARBOXYLASE"/>
    <property type="match status" value="1"/>
</dbReference>
<dbReference type="SUPFAM" id="SSF51621">
    <property type="entry name" value="Phosphoenolpyruvate/pyruvate domain"/>
    <property type="match status" value="1"/>
</dbReference>
<evidence type="ECO:0000256" key="5">
    <source>
        <dbReference type="ARBA" id="ARBA00023239"/>
    </source>
</evidence>
<evidence type="ECO:0000256" key="7">
    <source>
        <dbReference type="ARBA" id="ARBA00048995"/>
    </source>
</evidence>
<dbReference type="GO" id="GO:0006099">
    <property type="term" value="P:tricarboxylic acid cycle"/>
    <property type="evidence" value="ECO:0007669"/>
    <property type="project" value="InterPro"/>
</dbReference>
<dbReference type="Gene3D" id="1.20.1440.90">
    <property type="entry name" value="Phosphoenolpyruvate/pyruvate domain"/>
    <property type="match status" value="1"/>
</dbReference>
<sequence length="1065" mass="118141">MADSTDDYHFAEDYSLAPLVDDCKLLGILLDDCLKADVERIRGLAHCAADMALKHDAGASRLLSQRMADELMNMSLEEAMPLTRALGHYLNLTSIAELHHRVRRARTEGKNPKSCDETFERLITEGMDPDDLFHEVTHQTVEIVLTAHPTQVNRRTLQYKHSKIAALLQQHDRQDLTPEEREGVIQDLVREITALWQTDELRRQRPTPVDEARGGLHVVEQSLWSAVPSYLRRMSSALKKHTGRELPLNATPIKFGSWMGGDRDGNPNVTSKTTYHVTALGRWMAADLYLREVDVLRFELSGNQCSDAVWAMAVEIMEINKARTATEDRDAASEKVAMTSATQDDGNLPGGAGLVYEQQSLLQAERGAIVPHELPGQDPEGGSEVDFAESFDASEDASRASTPRAPGAGARRRSSAGGGGFGGAPGAADGTPLPSMPPVEAMSSQCPPSFARRMFSRTTTQALSENRARQHRGAHPYRVILGEVRRRLINTRRRMEEMLNGAPLDPHDAAGGDWYATEEQLAEPLLAIYWSLWECGGGMVADGRLLDLIRRIYCFGMSLLKLDVRQESTRHADAVDAITNYLGYGSYKEWDEERKLEWLTEELLTKRPLVPADMPMSEEVREVMDTFRVAARLGSDSLGAYVISMAQKASDVLAVELLQKEARAQVAAETGAFPDPRRSLRVVPLFETLDDLDASGAVMTQLLANDWYRAHLRDNHGNHQEVMLGYSDSGKDAGRLAANWALYRCQEALVRITKEAGVRLTLFHGRGGTVGRGGGPTYLAIQSQAPGSVEGTFRITEQGEMVQAKFGIPVVAANQLELYSTAVLLASTKPPRAARRDSWVALMDELGKESCRAYRSVVFENPTFISYFNHATPEAELGNLNIGSRPSRRKQGASVANLRAIPWIFAWTQTRLILPSWLGIGEALGKALAEGRKAELQAMYEDWPFFQATIDLIEMILAKCDMRISALYDDQLVTDPAEKKLGAELRQRFNDTAAAIMEVTGHARLLEDNVRLRRLIQMRNPYIDPINILQVELLRRTRADESNKLLKEALLLTINGIAAGMRNTG</sequence>
<evidence type="ECO:0000256" key="8">
    <source>
        <dbReference type="PROSITE-ProRule" id="PRU10111"/>
    </source>
</evidence>
<dbReference type="EC" id="4.1.1.31" evidence="3"/>
<gene>
    <name evidence="11" type="ORF">Rsub_05202</name>
</gene>
<keyword evidence="4" id="KW-0460">Magnesium</keyword>
<dbReference type="GO" id="GO:0005829">
    <property type="term" value="C:cytosol"/>
    <property type="evidence" value="ECO:0007669"/>
    <property type="project" value="TreeGrafter"/>
</dbReference>
<dbReference type="PANTHER" id="PTHR30523">
    <property type="entry name" value="PHOSPHOENOLPYRUVATE CARBOXYLASE"/>
    <property type="match status" value="1"/>
</dbReference>
<dbReference type="PROSITE" id="PS00393">
    <property type="entry name" value="PEPCASE_2"/>
    <property type="match status" value="1"/>
</dbReference>
<keyword evidence="12" id="KW-1185">Reference proteome</keyword>
<keyword evidence="6" id="KW-0120">Carbon dioxide fixation</keyword>
<feature type="region of interest" description="Disordered" evidence="10">
    <location>
        <begin position="325"/>
        <end position="353"/>
    </location>
</feature>
<feature type="compositionally biased region" description="Gly residues" evidence="10">
    <location>
        <begin position="416"/>
        <end position="425"/>
    </location>
</feature>
<evidence type="ECO:0000313" key="12">
    <source>
        <dbReference type="Proteomes" id="UP000247498"/>
    </source>
</evidence>
<organism evidence="11 12">
    <name type="scientific">Raphidocelis subcapitata</name>
    <dbReference type="NCBI Taxonomy" id="307507"/>
    <lineage>
        <taxon>Eukaryota</taxon>
        <taxon>Viridiplantae</taxon>
        <taxon>Chlorophyta</taxon>
        <taxon>core chlorophytes</taxon>
        <taxon>Chlorophyceae</taxon>
        <taxon>CS clade</taxon>
        <taxon>Sphaeropleales</taxon>
        <taxon>Selenastraceae</taxon>
        <taxon>Raphidocelis</taxon>
    </lineage>
</organism>
<evidence type="ECO:0000313" key="11">
    <source>
        <dbReference type="EMBL" id="GBF92588.1"/>
    </source>
</evidence>
<dbReference type="FunCoup" id="A0A2V0NY72">
    <property type="interactions" value="133"/>
</dbReference>
<keyword evidence="5" id="KW-0456">Lyase</keyword>
<keyword evidence="11" id="KW-0670">Pyruvate</keyword>
<dbReference type="PRINTS" id="PR00150">
    <property type="entry name" value="PEPCARBXLASE"/>
</dbReference>
<feature type="region of interest" description="Disordered" evidence="10">
    <location>
        <begin position="391"/>
        <end position="446"/>
    </location>
</feature>
<feature type="active site" evidence="9">
    <location>
        <position position="731"/>
    </location>
</feature>